<evidence type="ECO:0000313" key="3">
    <source>
        <dbReference type="Proteomes" id="UP000694892"/>
    </source>
</evidence>
<keyword evidence="1" id="KW-0812">Transmembrane</keyword>
<sequence length="157" mass="17324">MLELYRILLSSLSCFSRPYLLMASVAGVHVAMDCLPVFSYSFPLLLSLFLSAGQRFTAKTSKCNPFHAEKSCEYSVSLANRDRADPAQKELGGCVLISSYTYFCCMGLTLGLSVISALSDPAYSLHPILIWLLILNNFCSSCLCFIILILHPFSIVC</sequence>
<dbReference type="AlphaFoldDB" id="A0A974BZL1"/>
<dbReference type="EMBL" id="CM004482">
    <property type="protein sequence ID" value="OCT63744.1"/>
    <property type="molecule type" value="Genomic_DNA"/>
</dbReference>
<evidence type="ECO:0000313" key="2">
    <source>
        <dbReference type="EMBL" id="OCT63744.1"/>
    </source>
</evidence>
<dbReference type="Proteomes" id="UP000694892">
    <property type="component" value="Chromosome 9_10L"/>
</dbReference>
<name>A0A974BZL1_XENLA</name>
<accession>A0A974BZL1</accession>
<feature type="transmembrane region" description="Helical" evidence="1">
    <location>
        <begin position="37"/>
        <end position="53"/>
    </location>
</feature>
<evidence type="ECO:0000256" key="1">
    <source>
        <dbReference type="SAM" id="Phobius"/>
    </source>
</evidence>
<proteinExistence type="predicted"/>
<feature type="transmembrane region" description="Helical" evidence="1">
    <location>
        <begin position="91"/>
        <end position="116"/>
    </location>
</feature>
<organism evidence="2 3">
    <name type="scientific">Xenopus laevis</name>
    <name type="common">African clawed frog</name>
    <dbReference type="NCBI Taxonomy" id="8355"/>
    <lineage>
        <taxon>Eukaryota</taxon>
        <taxon>Metazoa</taxon>
        <taxon>Chordata</taxon>
        <taxon>Craniata</taxon>
        <taxon>Vertebrata</taxon>
        <taxon>Euteleostomi</taxon>
        <taxon>Amphibia</taxon>
        <taxon>Batrachia</taxon>
        <taxon>Anura</taxon>
        <taxon>Pipoidea</taxon>
        <taxon>Pipidae</taxon>
        <taxon>Xenopodinae</taxon>
        <taxon>Xenopus</taxon>
        <taxon>Xenopus</taxon>
    </lineage>
</organism>
<keyword evidence="1" id="KW-0472">Membrane</keyword>
<protein>
    <submittedName>
        <fullName evidence="2">Uncharacterized protein</fullName>
    </submittedName>
</protein>
<keyword evidence="1" id="KW-1133">Transmembrane helix</keyword>
<gene>
    <name evidence="2" type="ORF">XELAEV_18044839mg</name>
</gene>
<feature type="transmembrane region" description="Helical" evidence="1">
    <location>
        <begin position="128"/>
        <end position="150"/>
    </location>
</feature>
<reference evidence="3" key="1">
    <citation type="journal article" date="2016" name="Nature">
        <title>Genome evolution in the allotetraploid frog Xenopus laevis.</title>
        <authorList>
            <person name="Session A.M."/>
            <person name="Uno Y."/>
            <person name="Kwon T."/>
            <person name="Chapman J.A."/>
            <person name="Toyoda A."/>
            <person name="Takahashi S."/>
            <person name="Fukui A."/>
            <person name="Hikosaka A."/>
            <person name="Suzuki A."/>
            <person name="Kondo M."/>
            <person name="van Heeringen S.J."/>
            <person name="Quigley I."/>
            <person name="Heinz S."/>
            <person name="Ogino H."/>
            <person name="Ochi H."/>
            <person name="Hellsten U."/>
            <person name="Lyons J.B."/>
            <person name="Simakov O."/>
            <person name="Putnam N."/>
            <person name="Stites J."/>
            <person name="Kuroki Y."/>
            <person name="Tanaka T."/>
            <person name="Michiue T."/>
            <person name="Watanabe M."/>
            <person name="Bogdanovic O."/>
            <person name="Lister R."/>
            <person name="Georgiou G."/>
            <person name="Paranjpe S.S."/>
            <person name="van Kruijsbergen I."/>
            <person name="Shu S."/>
            <person name="Carlson J."/>
            <person name="Kinoshita T."/>
            <person name="Ohta Y."/>
            <person name="Mawaribuchi S."/>
            <person name="Jenkins J."/>
            <person name="Grimwood J."/>
            <person name="Schmutz J."/>
            <person name="Mitros T."/>
            <person name="Mozaffari S.V."/>
            <person name="Suzuki Y."/>
            <person name="Haramoto Y."/>
            <person name="Yamamoto T.S."/>
            <person name="Takagi C."/>
            <person name="Heald R."/>
            <person name="Miller K."/>
            <person name="Haudenschild C."/>
            <person name="Kitzman J."/>
            <person name="Nakayama T."/>
            <person name="Izutsu Y."/>
            <person name="Robert J."/>
            <person name="Fortriede J."/>
            <person name="Burns K."/>
            <person name="Lotay V."/>
            <person name="Karimi K."/>
            <person name="Yasuoka Y."/>
            <person name="Dichmann D.S."/>
            <person name="Flajnik M.F."/>
            <person name="Houston D.W."/>
            <person name="Shendure J."/>
            <person name="DuPasquier L."/>
            <person name="Vize P.D."/>
            <person name="Zorn A.M."/>
            <person name="Ito M."/>
            <person name="Marcotte E.M."/>
            <person name="Wallingford J.B."/>
            <person name="Ito Y."/>
            <person name="Asashima M."/>
            <person name="Ueno N."/>
            <person name="Matsuda Y."/>
            <person name="Veenstra G.J."/>
            <person name="Fujiyama A."/>
            <person name="Harland R.M."/>
            <person name="Taira M."/>
            <person name="Rokhsar D.S."/>
        </authorList>
    </citation>
    <scope>NUCLEOTIDE SEQUENCE [LARGE SCALE GENOMIC DNA]</scope>
    <source>
        <strain evidence="3">J</strain>
    </source>
</reference>